<feature type="compositionally biased region" description="Polar residues" evidence="1">
    <location>
        <begin position="1"/>
        <end position="17"/>
    </location>
</feature>
<feature type="region of interest" description="Disordered" evidence="1">
    <location>
        <begin position="1"/>
        <end position="22"/>
    </location>
</feature>
<feature type="region of interest" description="Disordered" evidence="1">
    <location>
        <begin position="435"/>
        <end position="462"/>
    </location>
</feature>
<dbReference type="OrthoDB" id="276745at2"/>
<evidence type="ECO:0000313" key="3">
    <source>
        <dbReference type="Proteomes" id="UP000318313"/>
    </source>
</evidence>
<name>A0A518I908_9PLAN</name>
<dbReference type="InterPro" id="IPR006944">
    <property type="entry name" value="Phage/GTA_portal"/>
</dbReference>
<organism evidence="2 3">
    <name type="scientific">Gimesia fumaroli</name>
    <dbReference type="NCBI Taxonomy" id="2527976"/>
    <lineage>
        <taxon>Bacteria</taxon>
        <taxon>Pseudomonadati</taxon>
        <taxon>Planctomycetota</taxon>
        <taxon>Planctomycetia</taxon>
        <taxon>Planctomycetales</taxon>
        <taxon>Planctomycetaceae</taxon>
        <taxon>Gimesia</taxon>
    </lineage>
</organism>
<sequence>MSNRFLDSFSPQVSQNAGGPDLPTIMSMPSMRSNFSSMQKEQEQLASYELWNYIAINRIATTTSKSFPMFGVPVKTEPGMKLHLDLRQKKHIRQNYSGVLQSEAYDLKPIPDTNPLVKLFETCNEMDWWETLAYETHMFWQLTGYFYWWVIPNGIGLPASIIVMPNDWMQPMFNHAGFLDHWLVTPEGQARQFRIPADEIKICGFKNPHSKYKGFSPTEAGAIWIDNTKSIERSRWHSFKNSINPSVVLNLGDTYNAQITKEEIRRIKERVMYRISGVENTSEPFLVPPDMKLDKLHYAPKELDFSNSSDSVRDAVFALRGVPKALAGITTDVNRSVVETAYLIFYETTINPLNRLLAGFITHNIAVKFDPRIVCYFEDCSPEDWERQLKEDELDFKIGALSPDMQLVKRNRQPLNTPASKSTYIASSFTPLDDALAMDDLDDEDDPPEPPEEPDDDDSDEE</sequence>
<protein>
    <submittedName>
        <fullName evidence="2">Phage portal protein</fullName>
    </submittedName>
</protein>
<gene>
    <name evidence="2" type="ORF">Enr17x_15640</name>
</gene>
<evidence type="ECO:0000313" key="2">
    <source>
        <dbReference type="EMBL" id="QDV49544.1"/>
    </source>
</evidence>
<dbReference type="AlphaFoldDB" id="A0A518I908"/>
<accession>A0A518I908</accession>
<proteinExistence type="predicted"/>
<evidence type="ECO:0000256" key="1">
    <source>
        <dbReference type="SAM" id="MobiDB-lite"/>
    </source>
</evidence>
<keyword evidence="3" id="KW-1185">Reference proteome</keyword>
<feature type="compositionally biased region" description="Acidic residues" evidence="1">
    <location>
        <begin position="436"/>
        <end position="462"/>
    </location>
</feature>
<dbReference type="Proteomes" id="UP000318313">
    <property type="component" value="Chromosome"/>
</dbReference>
<dbReference type="EMBL" id="CP037452">
    <property type="protein sequence ID" value="QDV49544.1"/>
    <property type="molecule type" value="Genomic_DNA"/>
</dbReference>
<reference evidence="2 3" key="1">
    <citation type="submission" date="2019-03" db="EMBL/GenBank/DDBJ databases">
        <title>Deep-cultivation of Planctomycetes and their phenomic and genomic characterization uncovers novel biology.</title>
        <authorList>
            <person name="Wiegand S."/>
            <person name="Jogler M."/>
            <person name="Boedeker C."/>
            <person name="Pinto D."/>
            <person name="Vollmers J."/>
            <person name="Rivas-Marin E."/>
            <person name="Kohn T."/>
            <person name="Peeters S.H."/>
            <person name="Heuer A."/>
            <person name="Rast P."/>
            <person name="Oberbeckmann S."/>
            <person name="Bunk B."/>
            <person name="Jeske O."/>
            <person name="Meyerdierks A."/>
            <person name="Storesund J.E."/>
            <person name="Kallscheuer N."/>
            <person name="Luecker S."/>
            <person name="Lage O.M."/>
            <person name="Pohl T."/>
            <person name="Merkel B.J."/>
            <person name="Hornburger P."/>
            <person name="Mueller R.-W."/>
            <person name="Bruemmer F."/>
            <person name="Labrenz M."/>
            <person name="Spormann A.M."/>
            <person name="Op den Camp H."/>
            <person name="Overmann J."/>
            <person name="Amann R."/>
            <person name="Jetten M.S.M."/>
            <person name="Mascher T."/>
            <person name="Medema M.H."/>
            <person name="Devos D.P."/>
            <person name="Kaster A.-K."/>
            <person name="Ovreas L."/>
            <person name="Rohde M."/>
            <person name="Galperin M.Y."/>
            <person name="Jogler C."/>
        </authorList>
    </citation>
    <scope>NUCLEOTIDE SEQUENCE [LARGE SCALE GENOMIC DNA]</scope>
    <source>
        <strain evidence="2 3">Enr17</strain>
    </source>
</reference>
<dbReference type="RefSeq" id="WP_145307384.1">
    <property type="nucleotide sequence ID" value="NZ_CP037452.1"/>
</dbReference>
<dbReference type="Pfam" id="PF04860">
    <property type="entry name" value="Phage_portal"/>
    <property type="match status" value="1"/>
</dbReference>
<dbReference type="KEGG" id="gfm:Enr17x_15640"/>